<dbReference type="AlphaFoldDB" id="A0A8J3RHY9"/>
<organism evidence="2 3">
    <name type="scientific">Planobispora longispora</name>
    <dbReference type="NCBI Taxonomy" id="28887"/>
    <lineage>
        <taxon>Bacteria</taxon>
        <taxon>Bacillati</taxon>
        <taxon>Actinomycetota</taxon>
        <taxon>Actinomycetes</taxon>
        <taxon>Streptosporangiales</taxon>
        <taxon>Streptosporangiaceae</taxon>
        <taxon>Planobispora</taxon>
    </lineage>
</organism>
<dbReference type="Proteomes" id="UP000616724">
    <property type="component" value="Unassembled WGS sequence"/>
</dbReference>
<dbReference type="CDD" id="cd01948">
    <property type="entry name" value="EAL"/>
    <property type="match status" value="1"/>
</dbReference>
<dbReference type="InterPro" id="IPR001633">
    <property type="entry name" value="EAL_dom"/>
</dbReference>
<evidence type="ECO:0000313" key="3">
    <source>
        <dbReference type="Proteomes" id="UP000616724"/>
    </source>
</evidence>
<dbReference type="GO" id="GO:0071111">
    <property type="term" value="F:cyclic-guanylate-specific phosphodiesterase activity"/>
    <property type="evidence" value="ECO:0007669"/>
    <property type="project" value="InterPro"/>
</dbReference>
<accession>A0A8J3RHY9</accession>
<dbReference type="PANTHER" id="PTHR33121">
    <property type="entry name" value="CYCLIC DI-GMP PHOSPHODIESTERASE PDEF"/>
    <property type="match status" value="1"/>
</dbReference>
<dbReference type="InterPro" id="IPR035919">
    <property type="entry name" value="EAL_sf"/>
</dbReference>
<dbReference type="Gene3D" id="3.20.20.450">
    <property type="entry name" value="EAL domain"/>
    <property type="match status" value="1"/>
</dbReference>
<feature type="domain" description="EAL" evidence="1">
    <location>
        <begin position="13"/>
        <end position="260"/>
    </location>
</feature>
<dbReference type="SUPFAM" id="SSF141868">
    <property type="entry name" value="EAL domain-like"/>
    <property type="match status" value="1"/>
</dbReference>
<protein>
    <recommendedName>
        <fullName evidence="1">EAL domain-containing protein</fullName>
    </recommendedName>
</protein>
<dbReference type="PANTHER" id="PTHR33121:SF76">
    <property type="entry name" value="SIGNALING PROTEIN"/>
    <property type="match status" value="1"/>
</dbReference>
<name>A0A8J3RHY9_9ACTN</name>
<proteinExistence type="predicted"/>
<dbReference type="PROSITE" id="PS50883">
    <property type="entry name" value="EAL"/>
    <property type="match status" value="1"/>
</dbReference>
<dbReference type="EMBL" id="BOOH01000021">
    <property type="protein sequence ID" value="GIH76721.1"/>
    <property type="molecule type" value="Genomic_DNA"/>
</dbReference>
<dbReference type="SMART" id="SM00052">
    <property type="entry name" value="EAL"/>
    <property type="match status" value="1"/>
</dbReference>
<reference evidence="2 3" key="1">
    <citation type="submission" date="2021-01" db="EMBL/GenBank/DDBJ databases">
        <title>Whole genome shotgun sequence of Planobispora longispora NBRC 13918.</title>
        <authorList>
            <person name="Komaki H."/>
            <person name="Tamura T."/>
        </authorList>
    </citation>
    <scope>NUCLEOTIDE SEQUENCE [LARGE SCALE GENOMIC DNA]</scope>
    <source>
        <strain evidence="2 3">NBRC 13918</strain>
    </source>
</reference>
<dbReference type="Pfam" id="PF00563">
    <property type="entry name" value="EAL"/>
    <property type="match status" value="1"/>
</dbReference>
<sequence length="439" mass="46005">MAAEDWTAGWDKREDPAALIPRVLARRAVFPLYQPIVDLATENIVAVEALARGPAGSPLEFPDALFAAAVRAGMMPLLDQLCVARAMEIARDAAEGVPPLVFLNAEPAALNHPYTPELLAVVHSERPYRAVLEFTERALADHPAALLNIAAGVQQTDGALALDDVGADPLSLAFLPLIEPEVIKLDMHLLRDPHAPATIATAATVTAHAERAGAMVLAEGIETEADAATARALGARWGQGWLFGRPGPLGALAGRPTDPHARLRPPRPDLHMPDGTPFSMAAVRHHSRAGDQPMIDGLTGYLLSLAADAGPYAVVLGAYPDAAVGRAWLPRLASLAGRAAFVGVVGPAPIAADARPLRTAVAPAEGPATRETVLAVVGPHTSAALCVRPGPDGGLDFVVSHEPDLVRAIIRMLMRRLDAAAERLDPPTAGRWTSPAVTP</sequence>
<dbReference type="InterPro" id="IPR050706">
    <property type="entry name" value="Cyclic-di-GMP_PDE-like"/>
</dbReference>
<comment type="caution">
    <text evidence="2">The sequence shown here is derived from an EMBL/GenBank/DDBJ whole genome shotgun (WGS) entry which is preliminary data.</text>
</comment>
<keyword evidence="3" id="KW-1185">Reference proteome</keyword>
<evidence type="ECO:0000259" key="1">
    <source>
        <dbReference type="PROSITE" id="PS50883"/>
    </source>
</evidence>
<evidence type="ECO:0000313" key="2">
    <source>
        <dbReference type="EMBL" id="GIH76721.1"/>
    </source>
</evidence>
<gene>
    <name evidence="2" type="ORF">Plo01_31500</name>
</gene>
<dbReference type="RefSeq" id="WP_203891289.1">
    <property type="nucleotide sequence ID" value="NZ_BOOH01000021.1"/>
</dbReference>